<comment type="similarity">
    <text evidence="1">Belongs to the free Met sulfoxide reductase family.</text>
</comment>
<evidence type="ECO:0000259" key="2">
    <source>
        <dbReference type="Pfam" id="PF13185"/>
    </source>
</evidence>
<name>A0A2Z4PXB6_9GAMM</name>
<dbReference type="RefSeq" id="WP_112141480.1">
    <property type="nucleotide sequence ID" value="NZ_CP016181.1"/>
</dbReference>
<evidence type="ECO:0000313" key="4">
    <source>
        <dbReference type="Proteomes" id="UP000249898"/>
    </source>
</evidence>
<reference evidence="3 4" key="1">
    <citation type="submission" date="2016-06" db="EMBL/GenBank/DDBJ databases">
        <title>The sequenced genome of the ice-adhering bacterium Marinomonas primoryensis, from Antarctica.</title>
        <authorList>
            <person name="Graham L."/>
            <person name="Vance T.D.R."/>
            <person name="Davies P.L."/>
        </authorList>
    </citation>
    <scope>NUCLEOTIDE SEQUENCE [LARGE SCALE GENOMIC DNA]</scope>
    <source>
        <strain evidence="3 4">AceL</strain>
    </source>
</reference>
<dbReference type="InterPro" id="IPR000614">
    <property type="entry name" value="FRMsr_CS"/>
</dbReference>
<sequence length="166" mass="17945">MFTIEVDSTVSLEIAYYELNAQLAALLGGERDLICNAAQFSAFVMQTIPDLNWSGFYFARNEELVLGPYVGKVACTRIPFGRGVCGKAAQTLQVQRIDDVHAFDGHIACDAVSASELVVPVVVDGKLVAVFDMDSPKAGRFSEIDQAGIVSFVATFIKATDVTWSL</sequence>
<dbReference type="FunFam" id="3.30.450.40:FF:000008">
    <property type="entry name" value="GAF domain-containing proteins"/>
    <property type="match status" value="1"/>
</dbReference>
<dbReference type="OrthoDB" id="9796252at2"/>
<dbReference type="AlphaFoldDB" id="A0A2Z4PXB6"/>
<dbReference type="SUPFAM" id="SSF55781">
    <property type="entry name" value="GAF domain-like"/>
    <property type="match status" value="1"/>
</dbReference>
<protein>
    <submittedName>
        <fullName evidence="3">GAF domain-containing protein</fullName>
    </submittedName>
</protein>
<dbReference type="EMBL" id="CP016181">
    <property type="protein sequence ID" value="AWY02292.1"/>
    <property type="molecule type" value="Genomic_DNA"/>
</dbReference>
<dbReference type="Proteomes" id="UP000249898">
    <property type="component" value="Chromosome"/>
</dbReference>
<proteinExistence type="inferred from homology"/>
<accession>A0A2Z4PXB6</accession>
<dbReference type="InterPro" id="IPR029016">
    <property type="entry name" value="GAF-like_dom_sf"/>
</dbReference>
<dbReference type="Pfam" id="PF13185">
    <property type="entry name" value="GAF_2"/>
    <property type="match status" value="1"/>
</dbReference>
<organism evidence="3 4">
    <name type="scientific">Marinomonas primoryensis</name>
    <dbReference type="NCBI Taxonomy" id="178399"/>
    <lineage>
        <taxon>Bacteria</taxon>
        <taxon>Pseudomonadati</taxon>
        <taxon>Pseudomonadota</taxon>
        <taxon>Gammaproteobacteria</taxon>
        <taxon>Oceanospirillales</taxon>
        <taxon>Oceanospirillaceae</taxon>
        <taxon>Marinomonas</taxon>
    </lineage>
</organism>
<feature type="domain" description="GAF" evidence="2">
    <location>
        <begin position="42"/>
        <end position="148"/>
    </location>
</feature>
<dbReference type="InterPro" id="IPR051330">
    <property type="entry name" value="Phosphatase_reg/MetRdx"/>
</dbReference>
<dbReference type="PANTHER" id="PTHR21021:SF15">
    <property type="entry name" value="FREE METHIONINE-R-SULFOXIDE REDUCTASE"/>
    <property type="match status" value="1"/>
</dbReference>
<dbReference type="GO" id="GO:0033745">
    <property type="term" value="F:L-methionine-(R)-S-oxide reductase activity"/>
    <property type="evidence" value="ECO:0007669"/>
    <property type="project" value="TreeGrafter"/>
</dbReference>
<dbReference type="PANTHER" id="PTHR21021">
    <property type="entry name" value="GAF/PUTATIVE CYTOSKELETAL PROTEIN"/>
    <property type="match status" value="1"/>
</dbReference>
<evidence type="ECO:0000313" key="3">
    <source>
        <dbReference type="EMBL" id="AWY02292.1"/>
    </source>
</evidence>
<dbReference type="InterPro" id="IPR003018">
    <property type="entry name" value="GAF"/>
</dbReference>
<dbReference type="Gene3D" id="3.30.450.40">
    <property type="match status" value="1"/>
</dbReference>
<dbReference type="GO" id="GO:0005829">
    <property type="term" value="C:cytosol"/>
    <property type="evidence" value="ECO:0007669"/>
    <property type="project" value="TreeGrafter"/>
</dbReference>
<dbReference type="PROSITE" id="PS01320">
    <property type="entry name" value="UPF0067"/>
    <property type="match status" value="1"/>
</dbReference>
<evidence type="ECO:0000256" key="1">
    <source>
        <dbReference type="ARBA" id="ARBA00038454"/>
    </source>
</evidence>
<gene>
    <name evidence="3" type="ORF">A8139_04425</name>
</gene>